<evidence type="ECO:0000256" key="1">
    <source>
        <dbReference type="SAM" id="MobiDB-lite"/>
    </source>
</evidence>
<feature type="region of interest" description="Disordered" evidence="1">
    <location>
        <begin position="1"/>
        <end position="21"/>
    </location>
</feature>
<evidence type="ECO:0008006" key="4">
    <source>
        <dbReference type="Google" id="ProtNLM"/>
    </source>
</evidence>
<dbReference type="AlphaFoldDB" id="A0A1I8EC86"/>
<keyword evidence="2" id="KW-0812">Transmembrane</keyword>
<dbReference type="WBParaSite" id="maker-PairedContig_1384-snap-gene-0.33-mRNA-1">
    <property type="protein sequence ID" value="maker-PairedContig_1384-snap-gene-0.33-mRNA-1"/>
    <property type="gene ID" value="maker-PairedContig_1384-snap-gene-0.33"/>
</dbReference>
<organism evidence="3">
    <name type="scientific">Wuchereria bancrofti</name>
    <dbReference type="NCBI Taxonomy" id="6293"/>
    <lineage>
        <taxon>Eukaryota</taxon>
        <taxon>Metazoa</taxon>
        <taxon>Ecdysozoa</taxon>
        <taxon>Nematoda</taxon>
        <taxon>Chromadorea</taxon>
        <taxon>Rhabditida</taxon>
        <taxon>Spirurina</taxon>
        <taxon>Spiruromorpha</taxon>
        <taxon>Filarioidea</taxon>
        <taxon>Onchocercidae</taxon>
        <taxon>Wuchereria</taxon>
    </lineage>
</organism>
<feature type="compositionally biased region" description="Basic and acidic residues" evidence="1">
    <location>
        <begin position="1"/>
        <end position="19"/>
    </location>
</feature>
<dbReference type="InterPro" id="IPR039871">
    <property type="entry name" value="FAM8A1"/>
</dbReference>
<dbReference type="PANTHER" id="PTHR13659:SF5">
    <property type="entry name" value="PROTEIN FAM8A1"/>
    <property type="match status" value="1"/>
</dbReference>
<protein>
    <recommendedName>
        <fullName evidence="4">RDD domain-containing protein</fullName>
    </recommendedName>
</protein>
<keyword evidence="2" id="KW-1133">Transmembrane helix</keyword>
<sequence length="316" mass="35587">MVELRKREKLEDQEGRQLESSEATLMAPSVVDYGNAAAYATELRKWLFTTHCWAYCHQMATMHSLVYLASCNRPDNMVSHAPFGVTLPTQNASSSIANLQNPNQFIQRRTIPSFTRRILAEIIDSIFAFVAKLLIVYFLVEIGVVDLDKYDRLLGDDADLHTLIDVTQELFPIEMLAKVVVSIVEVRVFHTFFRLDFDVNYYKLHSYSYQISLIRQVPLQALFVSYGFGSVPAGQTPGKVALNIQVITCYQVIPIAGSEDVNIVRTLGVPFKNSLLRSLTKNMLINLLFPLSAAAYAFTYNRAGYDIAARTIVVNV</sequence>
<evidence type="ECO:0000256" key="2">
    <source>
        <dbReference type="SAM" id="Phobius"/>
    </source>
</evidence>
<feature type="transmembrane region" description="Helical" evidence="2">
    <location>
        <begin position="118"/>
        <end position="140"/>
    </location>
</feature>
<reference evidence="3" key="1">
    <citation type="submission" date="2016-11" db="UniProtKB">
        <authorList>
            <consortium name="WormBaseParasite"/>
        </authorList>
    </citation>
    <scope>IDENTIFICATION</scope>
    <source>
        <strain evidence="3">pt0022</strain>
    </source>
</reference>
<accession>A0A1I8EC86</accession>
<name>A0A1I8EC86_WUCBA</name>
<dbReference type="PANTHER" id="PTHR13659">
    <property type="entry name" value="AUTOSOMAL HIGHLY CONSERVED PROTEIN"/>
    <property type="match status" value="1"/>
</dbReference>
<keyword evidence="2" id="KW-0472">Membrane</keyword>
<evidence type="ECO:0000313" key="3">
    <source>
        <dbReference type="WBParaSite" id="maker-PairedContig_1384-snap-gene-0.33-mRNA-1"/>
    </source>
</evidence>
<proteinExistence type="predicted"/>
<dbReference type="STRING" id="6293.A0A1I8EC86"/>